<organism evidence="2 3">
    <name type="scientific">Chaetomium strumarium</name>
    <dbReference type="NCBI Taxonomy" id="1170767"/>
    <lineage>
        <taxon>Eukaryota</taxon>
        <taxon>Fungi</taxon>
        <taxon>Dikarya</taxon>
        <taxon>Ascomycota</taxon>
        <taxon>Pezizomycotina</taxon>
        <taxon>Sordariomycetes</taxon>
        <taxon>Sordariomycetidae</taxon>
        <taxon>Sordariales</taxon>
        <taxon>Chaetomiaceae</taxon>
        <taxon>Chaetomium</taxon>
    </lineage>
</organism>
<accession>A0AAJ0GSH3</accession>
<dbReference type="RefSeq" id="XP_062721086.1">
    <property type="nucleotide sequence ID" value="XM_062862467.1"/>
</dbReference>
<reference evidence="2" key="1">
    <citation type="journal article" date="2023" name="Mol. Phylogenet. Evol.">
        <title>Genome-scale phylogeny and comparative genomics of the fungal order Sordariales.</title>
        <authorList>
            <person name="Hensen N."/>
            <person name="Bonometti L."/>
            <person name="Westerberg I."/>
            <person name="Brannstrom I.O."/>
            <person name="Guillou S."/>
            <person name="Cros-Aarteil S."/>
            <person name="Calhoun S."/>
            <person name="Haridas S."/>
            <person name="Kuo A."/>
            <person name="Mondo S."/>
            <person name="Pangilinan J."/>
            <person name="Riley R."/>
            <person name="LaButti K."/>
            <person name="Andreopoulos B."/>
            <person name="Lipzen A."/>
            <person name="Chen C."/>
            <person name="Yan M."/>
            <person name="Daum C."/>
            <person name="Ng V."/>
            <person name="Clum A."/>
            <person name="Steindorff A."/>
            <person name="Ohm R.A."/>
            <person name="Martin F."/>
            <person name="Silar P."/>
            <person name="Natvig D.O."/>
            <person name="Lalanne C."/>
            <person name="Gautier V."/>
            <person name="Ament-Velasquez S.L."/>
            <person name="Kruys A."/>
            <person name="Hutchinson M.I."/>
            <person name="Powell A.J."/>
            <person name="Barry K."/>
            <person name="Miller A.N."/>
            <person name="Grigoriev I.V."/>
            <person name="Debuchy R."/>
            <person name="Gladieux P."/>
            <person name="Hiltunen Thoren M."/>
            <person name="Johannesson H."/>
        </authorList>
    </citation>
    <scope>NUCLEOTIDE SEQUENCE</scope>
    <source>
        <strain evidence="2">CBS 333.67</strain>
    </source>
</reference>
<feature type="compositionally biased region" description="Basic residues" evidence="1">
    <location>
        <begin position="154"/>
        <end position="164"/>
    </location>
</feature>
<dbReference type="GeneID" id="87881296"/>
<keyword evidence="3" id="KW-1185">Reference proteome</keyword>
<evidence type="ECO:0000313" key="2">
    <source>
        <dbReference type="EMBL" id="KAK3305306.1"/>
    </source>
</evidence>
<evidence type="ECO:0000256" key="1">
    <source>
        <dbReference type="SAM" id="MobiDB-lite"/>
    </source>
</evidence>
<gene>
    <name evidence="2" type="ORF">B0T15DRAFT_193112</name>
</gene>
<feature type="region of interest" description="Disordered" evidence="1">
    <location>
        <begin position="128"/>
        <end position="189"/>
    </location>
</feature>
<comment type="caution">
    <text evidence="2">The sequence shown here is derived from an EMBL/GenBank/DDBJ whole genome shotgun (WGS) entry which is preliminary data.</text>
</comment>
<feature type="compositionally biased region" description="Basic and acidic residues" evidence="1">
    <location>
        <begin position="128"/>
        <end position="141"/>
    </location>
</feature>
<dbReference type="AlphaFoldDB" id="A0AAJ0GSH3"/>
<evidence type="ECO:0000313" key="3">
    <source>
        <dbReference type="Proteomes" id="UP001273166"/>
    </source>
</evidence>
<name>A0AAJ0GSH3_9PEZI</name>
<reference evidence="2" key="2">
    <citation type="submission" date="2023-06" db="EMBL/GenBank/DDBJ databases">
        <authorList>
            <consortium name="Lawrence Berkeley National Laboratory"/>
            <person name="Mondo S.J."/>
            <person name="Hensen N."/>
            <person name="Bonometti L."/>
            <person name="Westerberg I."/>
            <person name="Brannstrom I.O."/>
            <person name="Guillou S."/>
            <person name="Cros-Aarteil S."/>
            <person name="Calhoun S."/>
            <person name="Haridas S."/>
            <person name="Kuo A."/>
            <person name="Pangilinan J."/>
            <person name="Riley R."/>
            <person name="Labutti K."/>
            <person name="Andreopoulos B."/>
            <person name="Lipzen A."/>
            <person name="Chen C."/>
            <person name="Yanf M."/>
            <person name="Daum C."/>
            <person name="Ng V."/>
            <person name="Clum A."/>
            <person name="Steindorff A."/>
            <person name="Ohm R."/>
            <person name="Martin F."/>
            <person name="Silar P."/>
            <person name="Natvig D."/>
            <person name="Lalanne C."/>
            <person name="Gautier V."/>
            <person name="Ament-Velasquez S.L."/>
            <person name="Kruys A."/>
            <person name="Hutchinson M.I."/>
            <person name="Powell A.J."/>
            <person name="Barry K."/>
            <person name="Miller A.N."/>
            <person name="Grigoriev I.V."/>
            <person name="Debuchy R."/>
            <person name="Gladieux P."/>
            <person name="Thoren M.H."/>
            <person name="Johannesson H."/>
        </authorList>
    </citation>
    <scope>NUCLEOTIDE SEQUENCE</scope>
    <source>
        <strain evidence="2">CBS 333.67</strain>
    </source>
</reference>
<protein>
    <submittedName>
        <fullName evidence="2">Uncharacterized protein</fullName>
    </submittedName>
</protein>
<proteinExistence type="predicted"/>
<feature type="region of interest" description="Disordered" evidence="1">
    <location>
        <begin position="46"/>
        <end position="72"/>
    </location>
</feature>
<sequence>MGNKCTKFSCFTCSCTVICHGDGRKHDHGDGDDHCLRCRQTRRRAESRASVSNTSTEPMPRQREDYTAPAHHVQSTSRDHNAFFWSFSLASSPRRLILCSYPYRSRSLGTGGLSRLRLDLPQPQFDMSKRADERQKNRAEELPITPTPPTRGAISHRTRPRTTRTPRGPCRLLLARPSPTGRLPSRMAL</sequence>
<dbReference type="Proteomes" id="UP001273166">
    <property type="component" value="Unassembled WGS sequence"/>
</dbReference>
<dbReference type="EMBL" id="JAUDZG010000004">
    <property type="protein sequence ID" value="KAK3305306.1"/>
    <property type="molecule type" value="Genomic_DNA"/>
</dbReference>